<protein>
    <submittedName>
        <fullName evidence="1">3122_t:CDS:1</fullName>
    </submittedName>
</protein>
<keyword evidence="2" id="KW-1185">Reference proteome</keyword>
<dbReference type="EMBL" id="CAJVPJ010000310">
    <property type="protein sequence ID" value="CAG8509912.1"/>
    <property type="molecule type" value="Genomic_DNA"/>
</dbReference>
<accession>A0A9N8ZWN2</accession>
<reference evidence="1" key="1">
    <citation type="submission" date="2021-06" db="EMBL/GenBank/DDBJ databases">
        <authorList>
            <person name="Kallberg Y."/>
            <person name="Tangrot J."/>
            <person name="Rosling A."/>
        </authorList>
    </citation>
    <scope>NUCLEOTIDE SEQUENCE</scope>
    <source>
        <strain evidence="1">IA702</strain>
    </source>
</reference>
<comment type="caution">
    <text evidence="1">The sequence shown here is derived from an EMBL/GenBank/DDBJ whole genome shotgun (WGS) entry which is preliminary data.</text>
</comment>
<proteinExistence type="predicted"/>
<evidence type="ECO:0000313" key="1">
    <source>
        <dbReference type="EMBL" id="CAG8509912.1"/>
    </source>
</evidence>
<evidence type="ECO:0000313" key="2">
    <source>
        <dbReference type="Proteomes" id="UP000789572"/>
    </source>
</evidence>
<dbReference type="AlphaFoldDB" id="A0A9N8ZWN2"/>
<sequence>MRIFVISKLQLVTLSHRFSTRQTSSFQTPVRSPNNGYATSLLADDESGNEPYFPVILKPFTFALNPPALVDPSSDFREYDEPRYVDADVPFFEDENDDVYEETKERVDDDVVVRLDEWFSSLCEFFRRRAS</sequence>
<name>A0A9N8ZWN2_9GLOM</name>
<organism evidence="1 2">
    <name type="scientific">Paraglomus occultum</name>
    <dbReference type="NCBI Taxonomy" id="144539"/>
    <lineage>
        <taxon>Eukaryota</taxon>
        <taxon>Fungi</taxon>
        <taxon>Fungi incertae sedis</taxon>
        <taxon>Mucoromycota</taxon>
        <taxon>Glomeromycotina</taxon>
        <taxon>Glomeromycetes</taxon>
        <taxon>Paraglomerales</taxon>
        <taxon>Paraglomeraceae</taxon>
        <taxon>Paraglomus</taxon>
    </lineage>
</organism>
<gene>
    <name evidence="1" type="ORF">POCULU_LOCUS3014</name>
</gene>
<dbReference type="Proteomes" id="UP000789572">
    <property type="component" value="Unassembled WGS sequence"/>
</dbReference>